<dbReference type="InterPro" id="IPR044730">
    <property type="entry name" value="RNase_H-like_dom_plant"/>
</dbReference>
<comment type="caution">
    <text evidence="2">The sequence shown here is derived from an EMBL/GenBank/DDBJ whole genome shotgun (WGS) entry which is preliminary data.</text>
</comment>
<dbReference type="InterPro" id="IPR002156">
    <property type="entry name" value="RNaseH_domain"/>
</dbReference>
<dbReference type="InterPro" id="IPR052929">
    <property type="entry name" value="RNase_H-like_EbsB-rel"/>
</dbReference>
<dbReference type="PANTHER" id="PTHR47074">
    <property type="entry name" value="BNAC02G40300D PROTEIN"/>
    <property type="match status" value="1"/>
</dbReference>
<dbReference type="PANTHER" id="PTHR47074:SF48">
    <property type="entry name" value="POLYNUCLEOTIDYL TRANSFERASE, RIBONUCLEASE H-LIKE SUPERFAMILY PROTEIN"/>
    <property type="match status" value="1"/>
</dbReference>
<reference evidence="2" key="1">
    <citation type="submission" date="2020-06" db="EMBL/GenBank/DDBJ databases">
        <authorList>
            <person name="Li T."/>
            <person name="Hu X."/>
            <person name="Zhang T."/>
            <person name="Song X."/>
            <person name="Zhang H."/>
            <person name="Dai N."/>
            <person name="Sheng W."/>
            <person name="Hou X."/>
            <person name="Wei L."/>
        </authorList>
    </citation>
    <scope>NUCLEOTIDE SEQUENCE</scope>
    <source>
        <strain evidence="2">KEN1</strain>
        <tissue evidence="2">Leaf</tissue>
    </source>
</reference>
<dbReference type="SUPFAM" id="SSF53098">
    <property type="entry name" value="Ribonuclease H-like"/>
    <property type="match status" value="1"/>
</dbReference>
<evidence type="ECO:0000313" key="2">
    <source>
        <dbReference type="EMBL" id="KAL0457757.1"/>
    </source>
</evidence>
<protein>
    <recommendedName>
        <fullName evidence="1">RNase H type-1 domain-containing protein</fullName>
    </recommendedName>
</protein>
<name>A0AAW2XXR7_9LAMI</name>
<feature type="domain" description="RNase H type-1" evidence="1">
    <location>
        <begin position="10"/>
        <end position="121"/>
    </location>
</feature>
<accession>A0AAW2XXR7</accession>
<gene>
    <name evidence="2" type="ORF">Slati_0402900</name>
</gene>
<dbReference type="GO" id="GO:0004523">
    <property type="term" value="F:RNA-DNA hybrid ribonuclease activity"/>
    <property type="evidence" value="ECO:0007669"/>
    <property type="project" value="InterPro"/>
</dbReference>
<evidence type="ECO:0000259" key="1">
    <source>
        <dbReference type="Pfam" id="PF13456"/>
    </source>
</evidence>
<proteinExistence type="predicted"/>
<dbReference type="InterPro" id="IPR012337">
    <property type="entry name" value="RNaseH-like_sf"/>
</dbReference>
<dbReference type="AlphaFoldDB" id="A0AAW2XXR7"/>
<reference evidence="2" key="2">
    <citation type="journal article" date="2024" name="Plant">
        <title>Genomic evolution and insights into agronomic trait innovations of Sesamum species.</title>
        <authorList>
            <person name="Miao H."/>
            <person name="Wang L."/>
            <person name="Qu L."/>
            <person name="Liu H."/>
            <person name="Sun Y."/>
            <person name="Le M."/>
            <person name="Wang Q."/>
            <person name="Wei S."/>
            <person name="Zheng Y."/>
            <person name="Lin W."/>
            <person name="Duan Y."/>
            <person name="Cao H."/>
            <person name="Xiong S."/>
            <person name="Wang X."/>
            <person name="Wei L."/>
            <person name="Li C."/>
            <person name="Ma Q."/>
            <person name="Ju M."/>
            <person name="Zhao R."/>
            <person name="Li G."/>
            <person name="Mu C."/>
            <person name="Tian Q."/>
            <person name="Mei H."/>
            <person name="Zhang T."/>
            <person name="Gao T."/>
            <person name="Zhang H."/>
        </authorList>
    </citation>
    <scope>NUCLEOTIDE SEQUENCE</scope>
    <source>
        <strain evidence="2">KEN1</strain>
    </source>
</reference>
<dbReference type="InterPro" id="IPR036397">
    <property type="entry name" value="RNaseH_sf"/>
</dbReference>
<dbReference type="EMBL" id="JACGWN010000002">
    <property type="protein sequence ID" value="KAL0457757.1"/>
    <property type="molecule type" value="Genomic_DNA"/>
</dbReference>
<organism evidence="2">
    <name type="scientific">Sesamum latifolium</name>
    <dbReference type="NCBI Taxonomy" id="2727402"/>
    <lineage>
        <taxon>Eukaryota</taxon>
        <taxon>Viridiplantae</taxon>
        <taxon>Streptophyta</taxon>
        <taxon>Embryophyta</taxon>
        <taxon>Tracheophyta</taxon>
        <taxon>Spermatophyta</taxon>
        <taxon>Magnoliopsida</taxon>
        <taxon>eudicotyledons</taxon>
        <taxon>Gunneridae</taxon>
        <taxon>Pentapetalae</taxon>
        <taxon>asterids</taxon>
        <taxon>lamiids</taxon>
        <taxon>Lamiales</taxon>
        <taxon>Pedaliaceae</taxon>
        <taxon>Sesamum</taxon>
    </lineage>
</organism>
<dbReference type="GO" id="GO:0003676">
    <property type="term" value="F:nucleic acid binding"/>
    <property type="evidence" value="ECO:0007669"/>
    <property type="project" value="InterPro"/>
</dbReference>
<dbReference type="Gene3D" id="3.30.420.10">
    <property type="entry name" value="Ribonuclease H-like superfamily/Ribonuclease H"/>
    <property type="match status" value="1"/>
</dbReference>
<dbReference type="CDD" id="cd06222">
    <property type="entry name" value="RNase_H_like"/>
    <property type="match status" value="1"/>
</dbReference>
<dbReference type="Pfam" id="PF13456">
    <property type="entry name" value="RVT_3"/>
    <property type="match status" value="1"/>
</dbReference>
<sequence length="126" mass="13882">MLLFCFRETQEIGIGIVVHDSARACIAWFAHKYIRIATPELAEALAAQEELLSAARLNLQHIQVEGDCTSLIHKLQTSSNDCSPGGPLVHEIRLLALRFHCVFSLVCLTGNFVAHSLARSAGMRLK</sequence>